<dbReference type="SUPFAM" id="SSF63829">
    <property type="entry name" value="Calcium-dependent phosphotriesterase"/>
    <property type="match status" value="1"/>
</dbReference>
<proteinExistence type="predicted"/>
<dbReference type="Gene3D" id="2.120.10.30">
    <property type="entry name" value="TolB, C-terminal domain"/>
    <property type="match status" value="1"/>
</dbReference>
<dbReference type="EMBL" id="LLYB01000034">
    <property type="protein sequence ID" value="KRR27995.1"/>
    <property type="molecule type" value="Genomic_DNA"/>
</dbReference>
<organism evidence="1 2">
    <name type="scientific">Bradyrhizobium lablabi</name>
    <dbReference type="NCBI Taxonomy" id="722472"/>
    <lineage>
        <taxon>Bacteria</taxon>
        <taxon>Pseudomonadati</taxon>
        <taxon>Pseudomonadota</taxon>
        <taxon>Alphaproteobacteria</taxon>
        <taxon>Hyphomicrobiales</taxon>
        <taxon>Nitrobacteraceae</taxon>
        <taxon>Bradyrhizobium</taxon>
    </lineage>
</organism>
<dbReference type="AlphaFoldDB" id="A0A0R3N726"/>
<evidence type="ECO:0000313" key="1">
    <source>
        <dbReference type="EMBL" id="KRR27995.1"/>
    </source>
</evidence>
<evidence type="ECO:0008006" key="3">
    <source>
        <dbReference type="Google" id="ProtNLM"/>
    </source>
</evidence>
<gene>
    <name evidence="1" type="ORF">CQ14_09255</name>
</gene>
<comment type="caution">
    <text evidence="1">The sequence shown here is derived from an EMBL/GenBank/DDBJ whole genome shotgun (WGS) entry which is preliminary data.</text>
</comment>
<reference evidence="1 2" key="1">
    <citation type="submission" date="2014-03" db="EMBL/GenBank/DDBJ databases">
        <title>Bradyrhizobium valentinum sp. nov., isolated from effective nodules of Lupinus mariae-josephae, a lupine endemic of basic-lime soils in Eastern Spain.</title>
        <authorList>
            <person name="Duran D."/>
            <person name="Rey L."/>
            <person name="Navarro A."/>
            <person name="Busquets A."/>
            <person name="Imperial J."/>
            <person name="Ruiz-Argueso T."/>
        </authorList>
    </citation>
    <scope>NUCLEOTIDE SEQUENCE [LARGE SCALE GENOMIC DNA]</scope>
    <source>
        <strain evidence="1 2">CCBAU 23086</strain>
    </source>
</reference>
<dbReference type="OrthoDB" id="241638at2"/>
<sequence length="61" mass="7010">MDGRKPRRQAPADCFIEGPSFDASGNLYLVNIPFSRIFRIAPDGFWSLTIELRLAERVELR</sequence>
<dbReference type="InterPro" id="IPR011042">
    <property type="entry name" value="6-blade_b-propeller_TolB-like"/>
</dbReference>
<accession>A0A0R3N726</accession>
<dbReference type="Proteomes" id="UP000051660">
    <property type="component" value="Unassembled WGS sequence"/>
</dbReference>
<evidence type="ECO:0000313" key="2">
    <source>
        <dbReference type="Proteomes" id="UP000051660"/>
    </source>
</evidence>
<dbReference type="RefSeq" id="WP_057856395.1">
    <property type="nucleotide sequence ID" value="NZ_LLYB01000034.1"/>
</dbReference>
<name>A0A0R3N726_9BRAD</name>
<protein>
    <recommendedName>
        <fullName evidence="3">SMP-30/Gluconolactonase/LRE-like region domain-containing protein</fullName>
    </recommendedName>
</protein>